<keyword evidence="1 2" id="KW-0808">Transferase</keyword>
<comment type="caution">
    <text evidence="2">The sequence shown here is derived from an EMBL/GenBank/DDBJ whole genome shotgun (WGS) entry which is preliminary data.</text>
</comment>
<dbReference type="EC" id="2.7.1.170" evidence="1"/>
<keyword evidence="1" id="KW-0067">ATP-binding</keyword>
<dbReference type="CDD" id="cd24050">
    <property type="entry name" value="ASKHA_NBD_ANMK"/>
    <property type="match status" value="1"/>
</dbReference>
<comment type="pathway">
    <text evidence="1">Cell wall biogenesis; peptidoglycan recycling.</text>
</comment>
<comment type="pathway">
    <text evidence="1">Amino-sugar metabolism; 1,6-anhydro-N-acetylmuramate degradation.</text>
</comment>
<dbReference type="InterPro" id="IPR005338">
    <property type="entry name" value="Anhydro_N_Ac-Mur_kinase"/>
</dbReference>
<dbReference type="Gene3D" id="3.30.420.40">
    <property type="match status" value="2"/>
</dbReference>
<reference evidence="3" key="1">
    <citation type="journal article" date="2019" name="Int. J. Syst. Evol. Microbiol.">
        <title>The Global Catalogue of Microorganisms (GCM) 10K type strain sequencing project: providing services to taxonomists for standard genome sequencing and annotation.</title>
        <authorList>
            <consortium name="The Broad Institute Genomics Platform"/>
            <consortium name="The Broad Institute Genome Sequencing Center for Infectious Disease"/>
            <person name="Wu L."/>
            <person name="Ma J."/>
        </authorList>
    </citation>
    <scope>NUCLEOTIDE SEQUENCE [LARGE SCALE GENOMIC DNA]</scope>
    <source>
        <strain evidence="3">CCUG 53519</strain>
    </source>
</reference>
<proteinExistence type="inferred from homology"/>
<protein>
    <recommendedName>
        <fullName evidence="1">Anhydro-N-acetylmuramic acid kinase</fullName>
        <ecNumber evidence="1">2.7.1.170</ecNumber>
    </recommendedName>
    <alternativeName>
        <fullName evidence="1">AnhMurNAc kinase</fullName>
    </alternativeName>
</protein>
<dbReference type="Proteomes" id="UP001597169">
    <property type="component" value="Unassembled WGS sequence"/>
</dbReference>
<dbReference type="InterPro" id="IPR043129">
    <property type="entry name" value="ATPase_NBD"/>
</dbReference>
<dbReference type="NCBIfam" id="NF007148">
    <property type="entry name" value="PRK09585.3-2"/>
    <property type="match status" value="1"/>
</dbReference>
<comment type="similarity">
    <text evidence="1">Belongs to the anhydro-N-acetylmuramic acid kinase family.</text>
</comment>
<gene>
    <name evidence="1" type="primary">anmK</name>
    <name evidence="2" type="ORF">ACFQ3J_18910</name>
</gene>
<evidence type="ECO:0000313" key="3">
    <source>
        <dbReference type="Proteomes" id="UP001597169"/>
    </source>
</evidence>
<keyword evidence="1" id="KW-0547">Nucleotide-binding</keyword>
<comment type="catalytic activity">
    <reaction evidence="1">
        <text>1,6-anhydro-N-acetyl-beta-muramate + ATP + H2O = N-acetyl-D-muramate 6-phosphate + ADP + H(+)</text>
        <dbReference type="Rhea" id="RHEA:24952"/>
        <dbReference type="ChEBI" id="CHEBI:15377"/>
        <dbReference type="ChEBI" id="CHEBI:15378"/>
        <dbReference type="ChEBI" id="CHEBI:30616"/>
        <dbReference type="ChEBI" id="CHEBI:58690"/>
        <dbReference type="ChEBI" id="CHEBI:58722"/>
        <dbReference type="ChEBI" id="CHEBI:456216"/>
        <dbReference type="EC" id="2.7.1.170"/>
    </reaction>
</comment>
<evidence type="ECO:0000256" key="1">
    <source>
        <dbReference type="HAMAP-Rule" id="MF_01270"/>
    </source>
</evidence>
<keyword evidence="1 2" id="KW-0418">Kinase</keyword>
<dbReference type="NCBIfam" id="NF007142">
    <property type="entry name" value="PRK09585.2-1"/>
    <property type="match status" value="1"/>
</dbReference>
<sequence length="394" mass="41253">MISITGFKTESLAIGLMSGTSLDGVDAALVRIKGSGLTTTSRLIAYVQLPYEEGFREQIKALCNIEQSSVADVCSMNFLLADRFAAAAEAVCQQAGIAMDEVDFISSHGQTVWHIPKSDAAQSLARSTLQLGDLSVIATRTGRPVVGDFRPADMAAGGQGAPLVPYGDLILFGDALQGRVLQNIGGIGNCTVLPAACTADQVTAYDTGPGNMIIDQVVLELSGGKLAYDENGKWAAEGTPDKGLVAKMMQHPYFSQMPPKSTGRELFGAAYAAAVLAGARERGLSSADIVATATWFTAKSIADSYERWVFPKNKIDQIIVSGGGAHNEVLLAMLSELLPGRTVAKASSFGIDDDAKEALIFALLGNECIHGIPNNIPSATGAGRRVVMGKLALG</sequence>
<name>A0ABW3PTK7_9BACL</name>
<dbReference type="Pfam" id="PF03702">
    <property type="entry name" value="AnmK"/>
    <property type="match status" value="1"/>
</dbReference>
<accession>A0ABW3PTK7</accession>
<dbReference type="HAMAP" id="MF_01270">
    <property type="entry name" value="AnhMurNAc_kinase"/>
    <property type="match status" value="1"/>
</dbReference>
<dbReference type="RefSeq" id="WP_251583689.1">
    <property type="nucleotide sequence ID" value="NZ_JBHTKX010000003.1"/>
</dbReference>
<feature type="binding site" evidence="1">
    <location>
        <begin position="19"/>
        <end position="26"/>
    </location>
    <ligand>
        <name>ATP</name>
        <dbReference type="ChEBI" id="CHEBI:30616"/>
    </ligand>
</feature>
<dbReference type="SUPFAM" id="SSF53067">
    <property type="entry name" value="Actin-like ATPase domain"/>
    <property type="match status" value="1"/>
</dbReference>
<dbReference type="PANTHER" id="PTHR30605:SF0">
    <property type="entry name" value="ANHYDRO-N-ACETYLMURAMIC ACID KINASE"/>
    <property type="match status" value="1"/>
</dbReference>
<evidence type="ECO:0000313" key="2">
    <source>
        <dbReference type="EMBL" id="MFD1130219.1"/>
    </source>
</evidence>
<comment type="function">
    <text evidence="1">Catalyzes the specific phosphorylation of 1,6-anhydro-N-acetylmuramic acid (anhMurNAc) with the simultaneous cleavage of the 1,6-anhydro ring, generating MurNAc-6-P. Is required for the utilization of anhMurNAc either imported from the medium or derived from its own cell wall murein, and thus plays a role in cell wall recycling.</text>
</comment>
<dbReference type="GO" id="GO:0016301">
    <property type="term" value="F:kinase activity"/>
    <property type="evidence" value="ECO:0007669"/>
    <property type="project" value="UniProtKB-KW"/>
</dbReference>
<dbReference type="PANTHER" id="PTHR30605">
    <property type="entry name" value="ANHYDRO-N-ACETYLMURAMIC ACID KINASE"/>
    <property type="match status" value="1"/>
</dbReference>
<dbReference type="EMBL" id="JBHTKX010000003">
    <property type="protein sequence ID" value="MFD1130219.1"/>
    <property type="molecule type" value="Genomic_DNA"/>
</dbReference>
<keyword evidence="1" id="KW-0119">Carbohydrate metabolism</keyword>
<keyword evidence="3" id="KW-1185">Reference proteome</keyword>
<organism evidence="2 3">
    <name type="scientific">Paenibacillus provencensis</name>
    <dbReference type="NCBI Taxonomy" id="441151"/>
    <lineage>
        <taxon>Bacteria</taxon>
        <taxon>Bacillati</taxon>
        <taxon>Bacillota</taxon>
        <taxon>Bacilli</taxon>
        <taxon>Bacillales</taxon>
        <taxon>Paenibacillaceae</taxon>
        <taxon>Paenibacillus</taxon>
    </lineage>
</organism>